<feature type="chain" id="PRO_5044155012" evidence="1">
    <location>
        <begin position="18"/>
        <end position="304"/>
    </location>
</feature>
<name>A0A8H4GPQ9_9EURO</name>
<evidence type="ECO:0000256" key="1">
    <source>
        <dbReference type="SAM" id="SignalP"/>
    </source>
</evidence>
<dbReference type="OrthoDB" id="5414143at2759"/>
<sequence length="304" mass="32997">MKITALLALALAAVVAASPVAEPELVEQRFQVPARATVPLWRRAPAPALALRALVAILPATVPNDISAILRAPGSPGRLPFLPYVAQKPHYPRANTIHQGKLSPVHDDTTMAKSYTSILCTSHGGTDSAAPPPYHNLYSNGYGIYESRLRKFIKPSLTSPAVNLLHVMLLAAGDHPALLGLVKDGLARLLHERGITAMFVEMVIIDPCFQPSLFPMSPDHGLVVNFEEGMQRIIGLIQATSGNNWRLLYPFNVGRVETEARPAIVILADYLTPANCFRPSRWISSPETSGSLTGRPLRIYELGP</sequence>
<evidence type="ECO:0000313" key="2">
    <source>
        <dbReference type="EMBL" id="KAF4239254.1"/>
    </source>
</evidence>
<reference evidence="2" key="2">
    <citation type="submission" date="2020-04" db="EMBL/GenBank/DDBJ databases">
        <authorList>
            <person name="Santos R.A.C."/>
            <person name="Steenwyk J.L."/>
            <person name="Rivero-Menendez O."/>
            <person name="Mead M.E."/>
            <person name="Silva L.P."/>
            <person name="Bastos R.W."/>
            <person name="Alastruey-Izquierdo A."/>
            <person name="Goldman G.H."/>
            <person name="Rokas A."/>
        </authorList>
    </citation>
    <scope>NUCLEOTIDE SEQUENCE</scope>
    <source>
        <strain evidence="2">CNM-CM6805</strain>
    </source>
</reference>
<dbReference type="AlphaFoldDB" id="A0A8H4GPQ9"/>
<dbReference type="EMBL" id="JAAAPX010000033">
    <property type="protein sequence ID" value="KAF4239254.1"/>
    <property type="molecule type" value="Genomic_DNA"/>
</dbReference>
<reference evidence="2" key="1">
    <citation type="journal article" date="2020" name="bioRxiv">
        <title>Genomic and phenotypic heterogeneity of clinical isolates of the human pathogens Aspergillus fumigatus, Aspergillus lentulus and Aspergillus fumigatiaffinis.</title>
        <authorList>
            <person name="dos Santos R.A.C."/>
            <person name="Steenwyk J.L."/>
            <person name="Rivero-Menendez O."/>
            <person name="Mead M.E."/>
            <person name="Silva L.P."/>
            <person name="Bastos R.W."/>
            <person name="Alastruey-Izquierdo A."/>
            <person name="Goldman G.H."/>
            <person name="Rokas A."/>
        </authorList>
    </citation>
    <scope>NUCLEOTIDE SEQUENCE</scope>
    <source>
        <strain evidence="2">CNM-CM6805</strain>
    </source>
</reference>
<organism evidence="2 3">
    <name type="scientific">Aspergillus fumigatiaffinis</name>
    <dbReference type="NCBI Taxonomy" id="340414"/>
    <lineage>
        <taxon>Eukaryota</taxon>
        <taxon>Fungi</taxon>
        <taxon>Dikarya</taxon>
        <taxon>Ascomycota</taxon>
        <taxon>Pezizomycotina</taxon>
        <taxon>Eurotiomycetes</taxon>
        <taxon>Eurotiomycetidae</taxon>
        <taxon>Eurotiales</taxon>
        <taxon>Aspergillaceae</taxon>
        <taxon>Aspergillus</taxon>
        <taxon>Aspergillus subgen. Fumigati</taxon>
    </lineage>
</organism>
<dbReference type="Proteomes" id="UP000653565">
    <property type="component" value="Unassembled WGS sequence"/>
</dbReference>
<proteinExistence type="predicted"/>
<accession>A0A8H4GPQ9</accession>
<keyword evidence="1" id="KW-0732">Signal</keyword>
<keyword evidence="3" id="KW-1185">Reference proteome</keyword>
<protein>
    <submittedName>
        <fullName evidence="2">Uncharacterized protein</fullName>
    </submittedName>
</protein>
<comment type="caution">
    <text evidence="2">The sequence shown here is derived from an EMBL/GenBank/DDBJ whole genome shotgun (WGS) entry which is preliminary data.</text>
</comment>
<gene>
    <name evidence="2" type="ORF">CNMCM6805_005913</name>
</gene>
<evidence type="ECO:0000313" key="3">
    <source>
        <dbReference type="Proteomes" id="UP000653565"/>
    </source>
</evidence>
<feature type="signal peptide" evidence="1">
    <location>
        <begin position="1"/>
        <end position="17"/>
    </location>
</feature>